<evidence type="ECO:0000256" key="7">
    <source>
        <dbReference type="ARBA" id="ARBA00023136"/>
    </source>
</evidence>
<keyword evidence="5" id="KW-0677">Repeat</keyword>
<protein>
    <submittedName>
        <fullName evidence="11">Receptor-like protein EIX2</fullName>
    </submittedName>
</protein>
<dbReference type="InterPro" id="IPR046956">
    <property type="entry name" value="RLP23-like"/>
</dbReference>
<reference evidence="11" key="1">
    <citation type="submission" date="2025-08" db="UniProtKB">
        <authorList>
            <consortium name="RefSeq"/>
        </authorList>
    </citation>
    <scope>IDENTIFICATION</scope>
</reference>
<evidence type="ECO:0000313" key="11">
    <source>
        <dbReference type="RefSeq" id="XP_039136356.1"/>
    </source>
</evidence>
<keyword evidence="6 9" id="KW-1133">Transmembrane helix</keyword>
<evidence type="ECO:0000256" key="6">
    <source>
        <dbReference type="ARBA" id="ARBA00022989"/>
    </source>
</evidence>
<dbReference type="PANTHER" id="PTHR48063">
    <property type="entry name" value="LRR RECEPTOR-LIKE KINASE"/>
    <property type="match status" value="1"/>
</dbReference>
<organism evidence="10 11">
    <name type="scientific">Dioscorea cayennensis subsp. rotundata</name>
    <name type="common">White Guinea yam</name>
    <name type="synonym">Dioscorea rotundata</name>
    <dbReference type="NCBI Taxonomy" id="55577"/>
    <lineage>
        <taxon>Eukaryota</taxon>
        <taxon>Viridiplantae</taxon>
        <taxon>Streptophyta</taxon>
        <taxon>Embryophyta</taxon>
        <taxon>Tracheophyta</taxon>
        <taxon>Spermatophyta</taxon>
        <taxon>Magnoliopsida</taxon>
        <taxon>Liliopsida</taxon>
        <taxon>Dioscoreales</taxon>
        <taxon>Dioscoreaceae</taxon>
        <taxon>Dioscorea</taxon>
    </lineage>
</organism>
<evidence type="ECO:0000256" key="1">
    <source>
        <dbReference type="ARBA" id="ARBA00004479"/>
    </source>
</evidence>
<evidence type="ECO:0000256" key="3">
    <source>
        <dbReference type="ARBA" id="ARBA00022692"/>
    </source>
</evidence>
<sequence length="680" mass="75889">MTSLHHLDLSSVDLSNVHGWLHDINMLPSLVVLKLTDAQLQAGAGGFHDHTTLLHHLNFTEKKNDSESGSTDGLNTLSLANNKLNGTIPESIGQLSQLSLLNLSSNSFVSVLTESHFANLVNLGYLDFSYNSFQLNVSDNWGPPFNAFTIQMCSCRVGPIFPAWLGSQTMLSELCLSNSRISGSIPPWFWNLTRFNLLDLSNNNLEGRLTTSLENFNLHLVDLSSNRFEGPLPKLNANYLLVINLNNNPFSGSIPSYFAVATRIQIFSFSNNHINGKAFRHSSRNLTFLQLFDISNNDMSRGLLVAGIQHQALEIIKLSHNNFSGRILDGLVSLTNLRSLHLRNNGFSGGLSLSLRKANKLEILDVGENKISGSIPTWIGEKLSSLIVLRLISNLFKGTIPKQLSKLSYLQILDLAHNGLSGCITYTFGDFKAMVVTNHSELLSLLSIPPTTMRSCTFHESCTGIHTYTTFPYFDSLLIIAKGLQMEYSKLLSLVTSMDLSNNKLSYELPKELTKLHGLHFLNLSYNLFNGKIPESIGDMKQLESLDLLENNLFGTIPSAYNWNHDLCGSPLQNCTNVTQYSKGENEEEGKGDWVEMLWLYIGLATGFITGFWVIIEEYVIQRRIERKMKKNAAAIDAGKQGDRASDNESLKKKNRWNVLDHKEGNRIENQDLVFSCFSA</sequence>
<name>A0AB40C914_DIOCR</name>
<dbReference type="AlphaFoldDB" id="A0AB40C914"/>
<evidence type="ECO:0000256" key="2">
    <source>
        <dbReference type="ARBA" id="ARBA00022614"/>
    </source>
</evidence>
<gene>
    <name evidence="11" type="primary">LOC120273714</name>
</gene>
<dbReference type="FunFam" id="3.80.10.10:FF:000041">
    <property type="entry name" value="LRR receptor-like serine/threonine-protein kinase ERECTA"/>
    <property type="match status" value="1"/>
</dbReference>
<dbReference type="PANTHER" id="PTHR48063:SF112">
    <property type="entry name" value="RECEPTOR LIKE PROTEIN 30-LIKE"/>
    <property type="match status" value="1"/>
</dbReference>
<keyword evidence="10" id="KW-1185">Reference proteome</keyword>
<keyword evidence="2" id="KW-0433">Leucine-rich repeat</keyword>
<comment type="subcellular location">
    <subcellularLocation>
        <location evidence="1">Membrane</location>
        <topology evidence="1">Single-pass type I membrane protein</topology>
    </subcellularLocation>
</comment>
<proteinExistence type="predicted"/>
<dbReference type="GeneID" id="120273714"/>
<accession>A0AB40C914</accession>
<dbReference type="InterPro" id="IPR032675">
    <property type="entry name" value="LRR_dom_sf"/>
</dbReference>
<evidence type="ECO:0000256" key="8">
    <source>
        <dbReference type="ARBA" id="ARBA00023180"/>
    </source>
</evidence>
<keyword evidence="7 9" id="KW-0472">Membrane</keyword>
<dbReference type="Gene3D" id="3.80.10.10">
    <property type="entry name" value="Ribonuclease Inhibitor"/>
    <property type="match status" value="2"/>
</dbReference>
<evidence type="ECO:0000313" key="10">
    <source>
        <dbReference type="Proteomes" id="UP001515500"/>
    </source>
</evidence>
<dbReference type="RefSeq" id="XP_039136356.1">
    <property type="nucleotide sequence ID" value="XM_039280422.1"/>
</dbReference>
<keyword evidence="4" id="KW-0732">Signal</keyword>
<dbReference type="GO" id="GO:0016020">
    <property type="term" value="C:membrane"/>
    <property type="evidence" value="ECO:0007669"/>
    <property type="project" value="UniProtKB-SubCell"/>
</dbReference>
<evidence type="ECO:0000256" key="5">
    <source>
        <dbReference type="ARBA" id="ARBA00022737"/>
    </source>
</evidence>
<dbReference type="SUPFAM" id="SSF52058">
    <property type="entry name" value="L domain-like"/>
    <property type="match status" value="2"/>
</dbReference>
<evidence type="ECO:0000256" key="9">
    <source>
        <dbReference type="SAM" id="Phobius"/>
    </source>
</evidence>
<dbReference type="InterPro" id="IPR001611">
    <property type="entry name" value="Leu-rich_rpt"/>
</dbReference>
<feature type="transmembrane region" description="Helical" evidence="9">
    <location>
        <begin position="598"/>
        <end position="621"/>
    </location>
</feature>
<dbReference type="Pfam" id="PF00560">
    <property type="entry name" value="LRR_1"/>
    <property type="match status" value="7"/>
</dbReference>
<dbReference type="Proteomes" id="UP001515500">
    <property type="component" value="Chromosome 2"/>
</dbReference>
<evidence type="ECO:0000256" key="4">
    <source>
        <dbReference type="ARBA" id="ARBA00022729"/>
    </source>
</evidence>
<keyword evidence="3 9" id="KW-0812">Transmembrane</keyword>
<keyword evidence="8" id="KW-0325">Glycoprotein</keyword>